<feature type="compositionally biased region" description="Polar residues" evidence="3">
    <location>
        <begin position="37"/>
        <end position="46"/>
    </location>
</feature>
<dbReference type="EMBL" id="JAAGOA010000020">
    <property type="protein sequence ID" value="NEE03189.1"/>
    <property type="molecule type" value="Genomic_DNA"/>
</dbReference>
<evidence type="ECO:0000313" key="5">
    <source>
        <dbReference type="EMBL" id="NEE03189.1"/>
    </source>
</evidence>
<name>A0A6L9SDT4_9ACTN</name>
<evidence type="ECO:0000256" key="3">
    <source>
        <dbReference type="SAM" id="MobiDB-lite"/>
    </source>
</evidence>
<comment type="caution">
    <text evidence="5">The sequence shown here is derived from an EMBL/GenBank/DDBJ whole genome shotgun (WGS) entry which is preliminary data.</text>
</comment>
<keyword evidence="4" id="KW-0732">Signal</keyword>
<proteinExistence type="inferred from homology"/>
<evidence type="ECO:0000256" key="4">
    <source>
        <dbReference type="SAM" id="SignalP"/>
    </source>
</evidence>
<keyword evidence="2" id="KW-0813">Transport</keyword>
<dbReference type="PANTHER" id="PTHR43649:SF29">
    <property type="entry name" value="OSMOPROTECTIVE COMPOUNDS-BINDING PROTEIN GGTB"/>
    <property type="match status" value="1"/>
</dbReference>
<dbReference type="Gene3D" id="3.40.190.10">
    <property type="entry name" value="Periplasmic binding protein-like II"/>
    <property type="match status" value="2"/>
</dbReference>
<keyword evidence="6" id="KW-1185">Reference proteome</keyword>
<comment type="similarity">
    <text evidence="1">Belongs to the bacterial solute-binding protein 1 family.</text>
</comment>
<dbReference type="Proteomes" id="UP000475214">
    <property type="component" value="Unassembled WGS sequence"/>
</dbReference>
<accession>A0A6L9SDT4</accession>
<feature type="chain" id="PRO_5039452645" evidence="4">
    <location>
        <begin position="22"/>
        <end position="446"/>
    </location>
</feature>
<dbReference type="InterPro" id="IPR050490">
    <property type="entry name" value="Bact_solute-bd_prot1"/>
</dbReference>
<dbReference type="PROSITE" id="PS51257">
    <property type="entry name" value="PROKAR_LIPOPROTEIN"/>
    <property type="match status" value="1"/>
</dbReference>
<gene>
    <name evidence="5" type="ORF">G1H10_23770</name>
</gene>
<dbReference type="Pfam" id="PF01547">
    <property type="entry name" value="SBP_bac_1"/>
    <property type="match status" value="1"/>
</dbReference>
<organism evidence="5 6">
    <name type="scientific">Phytoactinopolyspora halotolerans</name>
    <dbReference type="NCBI Taxonomy" id="1981512"/>
    <lineage>
        <taxon>Bacteria</taxon>
        <taxon>Bacillati</taxon>
        <taxon>Actinomycetota</taxon>
        <taxon>Actinomycetes</taxon>
        <taxon>Jiangellales</taxon>
        <taxon>Jiangellaceae</taxon>
        <taxon>Phytoactinopolyspora</taxon>
    </lineage>
</organism>
<dbReference type="AlphaFoldDB" id="A0A6L9SDT4"/>
<sequence length="446" mass="46501">MATTRSITAAGLAAAVTAILAACTPGSDSAGADDTGSAESPDTVSTEVPDEEVTLKLAFVDGPEMVDELIAAFEEEYPQVTIDPQFTEFTDYVASIRLNMTSDTAPDIAQFNVGAMSDLIASGHLLDLDPYSEAYSWPEKFPPVGLEQLTADDSGKVYGTGSLRAVPAGMSLTGVFYNKELAAEAGIEVPPATLDEFEQALETAKEAGQTPISIGALDSGGAHMWAALLNSMMPVDDYRAWVGGEPGGSITGDDALAATEKFTAWAEQGYFNESANGTDQEASTAQFVDGQSVFLMNGNWAAAQVANEMGEDAGFFLLPGLEPDSPAVGSGFSVSYAISAQTEHPEAAAAFLDFLASEQAAEIESQGGFLPPNVDAAPAADGVLGDLNTEFARVVEADGLNVFPDFSAPATYDAMSSGVQELIAGRTEPAAFLEELQGIRDEHHAE</sequence>
<dbReference type="RefSeq" id="WP_163742588.1">
    <property type="nucleotide sequence ID" value="NZ_JAAGOA010000020.1"/>
</dbReference>
<dbReference type="InterPro" id="IPR006059">
    <property type="entry name" value="SBP"/>
</dbReference>
<feature type="region of interest" description="Disordered" evidence="3">
    <location>
        <begin position="27"/>
        <end position="49"/>
    </location>
</feature>
<evidence type="ECO:0000313" key="6">
    <source>
        <dbReference type="Proteomes" id="UP000475214"/>
    </source>
</evidence>
<dbReference type="PANTHER" id="PTHR43649">
    <property type="entry name" value="ARABINOSE-BINDING PROTEIN-RELATED"/>
    <property type="match status" value="1"/>
</dbReference>
<evidence type="ECO:0000256" key="1">
    <source>
        <dbReference type="ARBA" id="ARBA00008520"/>
    </source>
</evidence>
<evidence type="ECO:0000256" key="2">
    <source>
        <dbReference type="ARBA" id="ARBA00022448"/>
    </source>
</evidence>
<reference evidence="5 6" key="1">
    <citation type="submission" date="2020-02" db="EMBL/GenBank/DDBJ databases">
        <authorList>
            <person name="Li X.-J."/>
            <person name="Han X.-M."/>
        </authorList>
    </citation>
    <scope>NUCLEOTIDE SEQUENCE [LARGE SCALE GENOMIC DNA]</scope>
    <source>
        <strain evidence="5 6">CCTCC AB 2017055</strain>
    </source>
</reference>
<feature type="signal peptide" evidence="4">
    <location>
        <begin position="1"/>
        <end position="21"/>
    </location>
</feature>
<dbReference type="SUPFAM" id="SSF53850">
    <property type="entry name" value="Periplasmic binding protein-like II"/>
    <property type="match status" value="1"/>
</dbReference>
<protein>
    <submittedName>
        <fullName evidence="5">Extracellular solute-binding protein</fullName>
    </submittedName>
</protein>